<proteinExistence type="predicted"/>
<keyword evidence="3" id="KW-1185">Reference proteome</keyword>
<dbReference type="EMBL" id="JBBPBM010000007">
    <property type="protein sequence ID" value="KAK8574519.1"/>
    <property type="molecule type" value="Genomic_DNA"/>
</dbReference>
<evidence type="ECO:0000313" key="3">
    <source>
        <dbReference type="Proteomes" id="UP001472677"/>
    </source>
</evidence>
<comment type="caution">
    <text evidence="2">The sequence shown here is derived from an EMBL/GenBank/DDBJ whole genome shotgun (WGS) entry which is preliminary data.</text>
</comment>
<reference evidence="2 3" key="1">
    <citation type="journal article" date="2024" name="G3 (Bethesda)">
        <title>Genome assembly of Hibiscus sabdariffa L. provides insights into metabolisms of medicinal natural products.</title>
        <authorList>
            <person name="Kim T."/>
        </authorList>
    </citation>
    <scope>NUCLEOTIDE SEQUENCE [LARGE SCALE GENOMIC DNA]</scope>
    <source>
        <strain evidence="2">TK-2024</strain>
        <tissue evidence="2">Old leaves</tissue>
    </source>
</reference>
<feature type="compositionally biased region" description="Basic and acidic residues" evidence="1">
    <location>
        <begin position="23"/>
        <end position="32"/>
    </location>
</feature>
<sequence>MFTNAENVSLSNADNLSIHLNVPDHEESDHTNTSHANATEDPGHASHANEERGYTTAIAREDLGQRDSAAVRSVHSEAGQSGSRYWAPSFGLGNIGSSPHSETQLSRLLGISDPTTVTAAQGRATADHTTAVMISGRRTMSNYVSCTHRLPKQRRWRRQRYKLERRSERLRLQNT</sequence>
<gene>
    <name evidence="2" type="ORF">V6N12_062209</name>
</gene>
<feature type="region of interest" description="Disordered" evidence="1">
    <location>
        <begin position="23"/>
        <end position="49"/>
    </location>
</feature>
<evidence type="ECO:0000313" key="2">
    <source>
        <dbReference type="EMBL" id="KAK8574519.1"/>
    </source>
</evidence>
<evidence type="ECO:0000256" key="1">
    <source>
        <dbReference type="SAM" id="MobiDB-lite"/>
    </source>
</evidence>
<organism evidence="2 3">
    <name type="scientific">Hibiscus sabdariffa</name>
    <name type="common">roselle</name>
    <dbReference type="NCBI Taxonomy" id="183260"/>
    <lineage>
        <taxon>Eukaryota</taxon>
        <taxon>Viridiplantae</taxon>
        <taxon>Streptophyta</taxon>
        <taxon>Embryophyta</taxon>
        <taxon>Tracheophyta</taxon>
        <taxon>Spermatophyta</taxon>
        <taxon>Magnoliopsida</taxon>
        <taxon>eudicotyledons</taxon>
        <taxon>Gunneridae</taxon>
        <taxon>Pentapetalae</taxon>
        <taxon>rosids</taxon>
        <taxon>malvids</taxon>
        <taxon>Malvales</taxon>
        <taxon>Malvaceae</taxon>
        <taxon>Malvoideae</taxon>
        <taxon>Hibiscus</taxon>
    </lineage>
</organism>
<feature type="region of interest" description="Disordered" evidence="1">
    <location>
        <begin position="63"/>
        <end position="86"/>
    </location>
</feature>
<protein>
    <submittedName>
        <fullName evidence="2">Uncharacterized protein</fullName>
    </submittedName>
</protein>
<dbReference type="Proteomes" id="UP001472677">
    <property type="component" value="Unassembled WGS sequence"/>
</dbReference>
<name>A0ABR2F889_9ROSI</name>
<accession>A0ABR2F889</accession>